<dbReference type="InParanoid" id="A0A2T3BF04"/>
<dbReference type="PANTHER" id="PTHR38110:SF1">
    <property type="entry name" value="THIOESTERASE DOMAIN-CONTAINING PROTEIN"/>
    <property type="match status" value="1"/>
</dbReference>
<keyword evidence="4" id="KW-1185">Reference proteome</keyword>
<evidence type="ECO:0000313" key="3">
    <source>
        <dbReference type="EMBL" id="PSS28000.1"/>
    </source>
</evidence>
<dbReference type="Gene3D" id="2.40.160.210">
    <property type="entry name" value="Acyl-CoA thioesterase, double hotdog domain"/>
    <property type="match status" value="1"/>
</dbReference>
<gene>
    <name evidence="3" type="ORF">M430DRAFT_93263</name>
</gene>
<dbReference type="InterPro" id="IPR052389">
    <property type="entry name" value="Sec_Metab_Biosynth-Assoc"/>
</dbReference>
<accession>A0A2T3BF04</accession>
<evidence type="ECO:0008006" key="5">
    <source>
        <dbReference type="Google" id="ProtNLM"/>
    </source>
</evidence>
<dbReference type="SUPFAM" id="SSF54637">
    <property type="entry name" value="Thioesterase/thiol ester dehydrase-isomerase"/>
    <property type="match status" value="2"/>
</dbReference>
<protein>
    <recommendedName>
        <fullName evidence="5">Thioesterase domain-containing protein</fullName>
    </recommendedName>
</protein>
<organism evidence="3 4">
    <name type="scientific">Amorphotheca resinae ATCC 22711</name>
    <dbReference type="NCBI Taxonomy" id="857342"/>
    <lineage>
        <taxon>Eukaryota</taxon>
        <taxon>Fungi</taxon>
        <taxon>Dikarya</taxon>
        <taxon>Ascomycota</taxon>
        <taxon>Pezizomycotina</taxon>
        <taxon>Leotiomycetes</taxon>
        <taxon>Helotiales</taxon>
        <taxon>Amorphothecaceae</taxon>
        <taxon>Amorphotheca</taxon>
    </lineage>
</organism>
<evidence type="ECO:0000259" key="1">
    <source>
        <dbReference type="Pfam" id="PF13622"/>
    </source>
</evidence>
<dbReference type="STRING" id="857342.A0A2T3BF04"/>
<dbReference type="InterPro" id="IPR029069">
    <property type="entry name" value="HotDog_dom_sf"/>
</dbReference>
<dbReference type="OrthoDB" id="2532955at2759"/>
<evidence type="ECO:0000313" key="4">
    <source>
        <dbReference type="Proteomes" id="UP000241818"/>
    </source>
</evidence>
<dbReference type="EMBL" id="KZ679006">
    <property type="protein sequence ID" value="PSS28000.1"/>
    <property type="molecule type" value="Genomic_DNA"/>
</dbReference>
<feature type="domain" description="Acyl-CoA thioesterase-like C-terminal" evidence="2">
    <location>
        <begin position="152"/>
        <end position="300"/>
    </location>
</feature>
<dbReference type="AlphaFoldDB" id="A0A2T3BF04"/>
<dbReference type="Proteomes" id="UP000241818">
    <property type="component" value="Unassembled WGS sequence"/>
</dbReference>
<dbReference type="Pfam" id="PF13622">
    <property type="entry name" value="4HBT_3"/>
    <property type="match status" value="1"/>
</dbReference>
<dbReference type="PANTHER" id="PTHR38110">
    <property type="entry name" value="CHROMOSOME 23, WHOLE GENOME SHOTGUN SEQUENCE"/>
    <property type="match status" value="1"/>
</dbReference>
<reference evidence="3 4" key="1">
    <citation type="journal article" date="2018" name="New Phytol.">
        <title>Comparative genomics and transcriptomics depict ericoid mycorrhizal fungi as versatile saprotrophs and plant mutualists.</title>
        <authorList>
            <person name="Martino E."/>
            <person name="Morin E."/>
            <person name="Grelet G.A."/>
            <person name="Kuo A."/>
            <person name="Kohler A."/>
            <person name="Daghino S."/>
            <person name="Barry K.W."/>
            <person name="Cichocki N."/>
            <person name="Clum A."/>
            <person name="Dockter R.B."/>
            <person name="Hainaut M."/>
            <person name="Kuo R.C."/>
            <person name="LaButti K."/>
            <person name="Lindahl B.D."/>
            <person name="Lindquist E.A."/>
            <person name="Lipzen A."/>
            <person name="Khouja H.R."/>
            <person name="Magnuson J."/>
            <person name="Murat C."/>
            <person name="Ohm R.A."/>
            <person name="Singer S.W."/>
            <person name="Spatafora J.W."/>
            <person name="Wang M."/>
            <person name="Veneault-Fourrey C."/>
            <person name="Henrissat B."/>
            <person name="Grigoriev I.V."/>
            <person name="Martin F.M."/>
            <person name="Perotto S."/>
        </authorList>
    </citation>
    <scope>NUCLEOTIDE SEQUENCE [LARGE SCALE GENOMIC DNA]</scope>
    <source>
        <strain evidence="3 4">ATCC 22711</strain>
    </source>
</reference>
<name>A0A2T3BF04_AMORE</name>
<dbReference type="InterPro" id="IPR042171">
    <property type="entry name" value="Acyl-CoA_hotdog"/>
</dbReference>
<feature type="domain" description="Acyl-CoA thioesterase-like N-terminal HotDog" evidence="1">
    <location>
        <begin position="27"/>
        <end position="119"/>
    </location>
</feature>
<evidence type="ECO:0000259" key="2">
    <source>
        <dbReference type="Pfam" id="PF20789"/>
    </source>
</evidence>
<dbReference type="InterPro" id="IPR049450">
    <property type="entry name" value="ACOT8-like_C"/>
</dbReference>
<dbReference type="InterPro" id="IPR049449">
    <property type="entry name" value="TesB_ACOT8-like_N"/>
</dbReference>
<dbReference type="Pfam" id="PF20789">
    <property type="entry name" value="4HBT_3C"/>
    <property type="match status" value="1"/>
</dbReference>
<dbReference type="GeneID" id="36577849"/>
<sequence length="317" mass="34950">MASDTKTFAQATAVNQLSSHTYAANFPDDWCIGSVPHGGFVTAVFLRVAEAHFKSTLAAQNQPHTITLHLDFLRRTQAGPALFTVLDTKLGRQTSVIHVTLSQGESPNSREEVVGYITHSNMHTEEGVTFSTEYKLTPPPVPADLALLKQDKDVGWARQGDMPFASFRKATSKTQFHFPRAGQKQRGMADEWIRLKTGEGWTSASLGYVVDMWPMPVESFLSKENPYDITTNSAAAKPPGFWYPTVLLNLDIKKALPAEGVEWLFVRVATKQIKNGRMDLEVVVFDEGGEIVALSHHVALAVGSERNLANRKTGARI</sequence>
<proteinExistence type="predicted"/>
<dbReference type="RefSeq" id="XP_024725525.1">
    <property type="nucleotide sequence ID" value="XM_024869768.1"/>
</dbReference>